<proteinExistence type="predicted"/>
<dbReference type="Proteomes" id="UP000596063">
    <property type="component" value="Chromosome"/>
</dbReference>
<dbReference type="InterPro" id="IPR003431">
    <property type="entry name" value="B-propeller_Phytase"/>
</dbReference>
<sequence>MSSIHKVCISLLVALNTACGVVQHNDDATLAVELTTDDNRLLWQSTGQQQVLHQAPGEIEALYVSGEHILWGQDPGAELWLGALQEGELNAAPLGALKHDIDGICAAPVDKGVLDIFISDGDGGLYHYWLQTVDATLTSVRRLNTNPDIERCLLTEAAVVLDDPYLGPIAAQRDPENDAILRPAPPLSDRQSKQLKSDSFALDRNVVALPQHDYAVLTASLETAAVDSHGDAADDPAILVGSDNYWIAGTDKQKGLGIYDASGAQIHFLPRGRVNNVDAIPTGDDQFLLTASNRTEKTIDLYSANLAKNQIEFTSAIPLNLADPYGLCMGRAANGDPQIFVGDSEGAVQHWQLSSGKAKMLQQWDFDTQTEGCVYDAEENALYVGQEELGIWRFGLSDGSRTLVEAIEAGNLVADVEGLDIYRRGDQRWLVASSQGEDAYAVYAMDPWRLVAKFRIGADYQRGLDGASETDGLAVTSAPLPGYPLGILVVQDGRNRSPQANQNFKVVDWRKIDALIKTAH</sequence>
<reference evidence="2 3" key="1">
    <citation type="submission" date="2020-12" db="EMBL/GenBank/DDBJ databases">
        <authorList>
            <person name="Shan Y."/>
        </authorList>
    </citation>
    <scope>NUCLEOTIDE SEQUENCE [LARGE SCALE GENOMIC DNA]</scope>
    <source>
        <strain evidence="3">csc3.9</strain>
    </source>
</reference>
<dbReference type="SUPFAM" id="SSF50956">
    <property type="entry name" value="Thermostable phytase (3-phytase)"/>
    <property type="match status" value="1"/>
</dbReference>
<gene>
    <name evidence="2" type="ORF">I6N98_03015</name>
</gene>
<evidence type="ECO:0000313" key="3">
    <source>
        <dbReference type="Proteomes" id="UP000596063"/>
    </source>
</evidence>
<name>A0A7T4R243_9GAMM</name>
<evidence type="ECO:0000259" key="1">
    <source>
        <dbReference type="PROSITE" id="PS51662"/>
    </source>
</evidence>
<dbReference type="EMBL" id="CP066167">
    <property type="protein sequence ID" value="QQD18852.1"/>
    <property type="molecule type" value="Genomic_DNA"/>
</dbReference>
<dbReference type="Pfam" id="PF02333">
    <property type="entry name" value="Phytase"/>
    <property type="match status" value="1"/>
</dbReference>
<dbReference type="RefSeq" id="WP_198570338.1">
    <property type="nucleotide sequence ID" value="NZ_CP066167.1"/>
</dbReference>
<dbReference type="GO" id="GO:0016158">
    <property type="term" value="F:inositol hexakisphosphate 3-phosphatase activity"/>
    <property type="evidence" value="ECO:0007669"/>
    <property type="project" value="InterPro"/>
</dbReference>
<feature type="domain" description="BPP" evidence="1">
    <location>
        <begin position="207"/>
        <end position="516"/>
    </location>
</feature>
<organism evidence="2 3">
    <name type="scientific">Spongiibacter nanhainus</name>
    <dbReference type="NCBI Taxonomy" id="2794344"/>
    <lineage>
        <taxon>Bacteria</taxon>
        <taxon>Pseudomonadati</taxon>
        <taxon>Pseudomonadota</taxon>
        <taxon>Gammaproteobacteria</taxon>
        <taxon>Cellvibrionales</taxon>
        <taxon>Spongiibacteraceae</taxon>
        <taxon>Spongiibacter</taxon>
    </lineage>
</organism>
<accession>A0A7T4R243</accession>
<evidence type="ECO:0000313" key="2">
    <source>
        <dbReference type="EMBL" id="QQD18852.1"/>
    </source>
</evidence>
<dbReference type="InterPro" id="IPR011042">
    <property type="entry name" value="6-blade_b-propeller_TolB-like"/>
</dbReference>
<dbReference type="KEGG" id="snan:I6N98_03015"/>
<protein>
    <submittedName>
        <fullName evidence="2">Phytase</fullName>
    </submittedName>
</protein>
<dbReference type="PROSITE" id="PS51662">
    <property type="entry name" value="BP_PHYTASE"/>
    <property type="match status" value="1"/>
</dbReference>
<keyword evidence="3" id="KW-1185">Reference proteome</keyword>
<dbReference type="AlphaFoldDB" id="A0A7T4R243"/>
<dbReference type="Gene3D" id="2.120.10.30">
    <property type="entry name" value="TolB, C-terminal domain"/>
    <property type="match status" value="1"/>
</dbReference>